<accession>A0A8S2WYV9</accession>
<protein>
    <submittedName>
        <fullName evidence="1">Uncharacterized protein</fullName>
    </submittedName>
</protein>
<organism evidence="1 2">
    <name type="scientific">Rotaria magnacalcarata</name>
    <dbReference type="NCBI Taxonomy" id="392030"/>
    <lineage>
        <taxon>Eukaryota</taxon>
        <taxon>Metazoa</taxon>
        <taxon>Spiralia</taxon>
        <taxon>Gnathifera</taxon>
        <taxon>Rotifera</taxon>
        <taxon>Eurotatoria</taxon>
        <taxon>Bdelloidea</taxon>
        <taxon>Philodinida</taxon>
        <taxon>Philodinidae</taxon>
        <taxon>Rotaria</taxon>
    </lineage>
</organism>
<evidence type="ECO:0000313" key="1">
    <source>
        <dbReference type="EMBL" id="CAF4466971.1"/>
    </source>
</evidence>
<reference evidence="1" key="1">
    <citation type="submission" date="2021-02" db="EMBL/GenBank/DDBJ databases">
        <authorList>
            <person name="Nowell W R."/>
        </authorList>
    </citation>
    <scope>NUCLEOTIDE SEQUENCE</scope>
</reference>
<name>A0A8S2WYV9_9BILA</name>
<dbReference type="EMBL" id="CAJOBJ010072586">
    <property type="protein sequence ID" value="CAF4466971.1"/>
    <property type="molecule type" value="Genomic_DNA"/>
</dbReference>
<comment type="caution">
    <text evidence="1">The sequence shown here is derived from an EMBL/GenBank/DDBJ whole genome shotgun (WGS) entry which is preliminary data.</text>
</comment>
<sequence>MNESVNERSSISSDIGEVEIANDDMELEDQRFRFILSYLNIVYGTTPVAFKK</sequence>
<dbReference type="Proteomes" id="UP000681720">
    <property type="component" value="Unassembled WGS sequence"/>
</dbReference>
<proteinExistence type="predicted"/>
<feature type="non-terminal residue" evidence="1">
    <location>
        <position position="52"/>
    </location>
</feature>
<gene>
    <name evidence="1" type="ORF">GIL414_LOCUS33148</name>
</gene>
<dbReference type="AlphaFoldDB" id="A0A8S2WYV9"/>
<evidence type="ECO:0000313" key="2">
    <source>
        <dbReference type="Proteomes" id="UP000681720"/>
    </source>
</evidence>